<evidence type="ECO:0000313" key="2">
    <source>
        <dbReference type="EMBL" id="KAJ1109281.1"/>
    </source>
</evidence>
<protein>
    <submittedName>
        <fullName evidence="2">Uncharacterized protein</fullName>
    </submittedName>
</protein>
<dbReference type="Proteomes" id="UP001066276">
    <property type="component" value="Chromosome 9"/>
</dbReference>
<sequence length="110" mass="11485">MTGHERARSTGVMNTDSAAASKDMKDVIQVAKERRSFTPSPLGGAEKAKEVMGARGPRGIGLGWGKAALTKEYVGSAPVCEADSMEVDYFEDSPEEGETGGRTGGSAGWC</sequence>
<dbReference type="AlphaFoldDB" id="A0AAV7MZV3"/>
<feature type="compositionally biased region" description="Gly residues" evidence="1">
    <location>
        <begin position="100"/>
        <end position="110"/>
    </location>
</feature>
<name>A0AAV7MZV3_PLEWA</name>
<dbReference type="EMBL" id="JANPWB010000013">
    <property type="protein sequence ID" value="KAJ1109281.1"/>
    <property type="molecule type" value="Genomic_DNA"/>
</dbReference>
<gene>
    <name evidence="2" type="ORF">NDU88_006643</name>
</gene>
<feature type="region of interest" description="Disordered" evidence="1">
    <location>
        <begin position="1"/>
        <end position="22"/>
    </location>
</feature>
<comment type="caution">
    <text evidence="2">The sequence shown here is derived from an EMBL/GenBank/DDBJ whole genome shotgun (WGS) entry which is preliminary data.</text>
</comment>
<keyword evidence="3" id="KW-1185">Reference proteome</keyword>
<proteinExistence type="predicted"/>
<feature type="region of interest" description="Disordered" evidence="1">
    <location>
        <begin position="91"/>
        <end position="110"/>
    </location>
</feature>
<evidence type="ECO:0000313" key="3">
    <source>
        <dbReference type="Proteomes" id="UP001066276"/>
    </source>
</evidence>
<organism evidence="2 3">
    <name type="scientific">Pleurodeles waltl</name>
    <name type="common">Iberian ribbed newt</name>
    <dbReference type="NCBI Taxonomy" id="8319"/>
    <lineage>
        <taxon>Eukaryota</taxon>
        <taxon>Metazoa</taxon>
        <taxon>Chordata</taxon>
        <taxon>Craniata</taxon>
        <taxon>Vertebrata</taxon>
        <taxon>Euteleostomi</taxon>
        <taxon>Amphibia</taxon>
        <taxon>Batrachia</taxon>
        <taxon>Caudata</taxon>
        <taxon>Salamandroidea</taxon>
        <taxon>Salamandridae</taxon>
        <taxon>Pleurodelinae</taxon>
        <taxon>Pleurodeles</taxon>
    </lineage>
</organism>
<accession>A0AAV7MZV3</accession>
<evidence type="ECO:0000256" key="1">
    <source>
        <dbReference type="SAM" id="MobiDB-lite"/>
    </source>
</evidence>
<reference evidence="2" key="1">
    <citation type="journal article" date="2022" name="bioRxiv">
        <title>Sequencing and chromosome-scale assembly of the giantPleurodeles waltlgenome.</title>
        <authorList>
            <person name="Brown T."/>
            <person name="Elewa A."/>
            <person name="Iarovenko S."/>
            <person name="Subramanian E."/>
            <person name="Araus A.J."/>
            <person name="Petzold A."/>
            <person name="Susuki M."/>
            <person name="Suzuki K.-i.T."/>
            <person name="Hayashi T."/>
            <person name="Toyoda A."/>
            <person name="Oliveira C."/>
            <person name="Osipova E."/>
            <person name="Leigh N.D."/>
            <person name="Simon A."/>
            <person name="Yun M.H."/>
        </authorList>
    </citation>
    <scope>NUCLEOTIDE SEQUENCE</scope>
    <source>
        <strain evidence="2">20211129_DDA</strain>
        <tissue evidence="2">Liver</tissue>
    </source>
</reference>